<dbReference type="EMBL" id="LAZR01045436">
    <property type="protein sequence ID" value="KKK98877.1"/>
    <property type="molecule type" value="Genomic_DNA"/>
</dbReference>
<gene>
    <name evidence="1" type="ORF">LCGC14_2638390</name>
</gene>
<reference evidence="1" key="1">
    <citation type="journal article" date="2015" name="Nature">
        <title>Complex archaea that bridge the gap between prokaryotes and eukaryotes.</title>
        <authorList>
            <person name="Spang A."/>
            <person name="Saw J.H."/>
            <person name="Jorgensen S.L."/>
            <person name="Zaremba-Niedzwiedzka K."/>
            <person name="Martijn J."/>
            <person name="Lind A.E."/>
            <person name="van Eijk R."/>
            <person name="Schleper C."/>
            <person name="Guy L."/>
            <person name="Ettema T.J."/>
        </authorList>
    </citation>
    <scope>NUCLEOTIDE SEQUENCE</scope>
</reference>
<name>A0A0F8ZY82_9ZZZZ</name>
<protein>
    <submittedName>
        <fullName evidence="1">Uncharacterized protein</fullName>
    </submittedName>
</protein>
<evidence type="ECO:0000313" key="1">
    <source>
        <dbReference type="EMBL" id="KKK98877.1"/>
    </source>
</evidence>
<comment type="caution">
    <text evidence="1">The sequence shown here is derived from an EMBL/GenBank/DDBJ whole genome shotgun (WGS) entry which is preliminary data.</text>
</comment>
<organism evidence="1">
    <name type="scientific">marine sediment metagenome</name>
    <dbReference type="NCBI Taxonomy" id="412755"/>
    <lineage>
        <taxon>unclassified sequences</taxon>
        <taxon>metagenomes</taxon>
        <taxon>ecological metagenomes</taxon>
    </lineage>
</organism>
<dbReference type="AlphaFoldDB" id="A0A0F8ZY82"/>
<sequence>MNIPLTIQEKAGLFDRLHEFHLAKGFTIEKFAEFADNLFTDNCHKDDGRCQICGEPNH</sequence>
<proteinExistence type="predicted"/>
<accession>A0A0F8ZY82</accession>